<evidence type="ECO:0000256" key="1">
    <source>
        <dbReference type="SAM" id="MobiDB-lite"/>
    </source>
</evidence>
<sequence length="172" mass="19022">VLMDSDTDHSGSPLPRKRKSKLITNFFKRREMTLDKEDTEEEASEAGRKRKRRSLPLTDTETEGKRARTTPGSAFSALTVSRSLGRGRGRGRGRGIGRGRGRGLSRHSISSLTPRRGGRPPRISITTPEGETNSPASTPTTKLANRASIAAKLRWQKIHARRLLEKQQAALN</sequence>
<protein>
    <submittedName>
        <fullName evidence="2">Uncharacterized protein</fullName>
    </submittedName>
</protein>
<name>A0A1B6JMX8_9HEMI</name>
<feature type="non-terminal residue" evidence="2">
    <location>
        <position position="172"/>
    </location>
</feature>
<feature type="compositionally biased region" description="Low complexity" evidence="1">
    <location>
        <begin position="106"/>
        <end position="115"/>
    </location>
</feature>
<feature type="compositionally biased region" description="Polar residues" evidence="1">
    <location>
        <begin position="70"/>
        <end position="80"/>
    </location>
</feature>
<reference evidence="2" key="1">
    <citation type="submission" date="2015-11" db="EMBL/GenBank/DDBJ databases">
        <title>De novo transcriptome assembly of four potential Pierce s Disease insect vectors from Arizona vineyards.</title>
        <authorList>
            <person name="Tassone E.E."/>
        </authorList>
    </citation>
    <scope>NUCLEOTIDE SEQUENCE</scope>
</reference>
<accession>A0A1B6JMX8</accession>
<feature type="compositionally biased region" description="Polar residues" evidence="1">
    <location>
        <begin position="124"/>
        <end position="143"/>
    </location>
</feature>
<proteinExistence type="predicted"/>
<dbReference type="EMBL" id="GECU01007473">
    <property type="protein sequence ID" value="JAT00234.1"/>
    <property type="molecule type" value="Transcribed_RNA"/>
</dbReference>
<dbReference type="AlphaFoldDB" id="A0A1B6JMX8"/>
<gene>
    <name evidence="2" type="ORF">g.53969</name>
</gene>
<evidence type="ECO:0000313" key="2">
    <source>
        <dbReference type="EMBL" id="JAT00234.1"/>
    </source>
</evidence>
<feature type="non-terminal residue" evidence="2">
    <location>
        <position position="1"/>
    </location>
</feature>
<feature type="compositionally biased region" description="Basic residues" evidence="1">
    <location>
        <begin position="85"/>
        <end position="105"/>
    </location>
</feature>
<organism evidence="2">
    <name type="scientific">Homalodisca liturata</name>
    <dbReference type="NCBI Taxonomy" id="320908"/>
    <lineage>
        <taxon>Eukaryota</taxon>
        <taxon>Metazoa</taxon>
        <taxon>Ecdysozoa</taxon>
        <taxon>Arthropoda</taxon>
        <taxon>Hexapoda</taxon>
        <taxon>Insecta</taxon>
        <taxon>Pterygota</taxon>
        <taxon>Neoptera</taxon>
        <taxon>Paraneoptera</taxon>
        <taxon>Hemiptera</taxon>
        <taxon>Auchenorrhyncha</taxon>
        <taxon>Membracoidea</taxon>
        <taxon>Cicadellidae</taxon>
        <taxon>Cicadellinae</taxon>
        <taxon>Proconiini</taxon>
        <taxon>Homalodisca</taxon>
    </lineage>
</organism>
<feature type="region of interest" description="Disordered" evidence="1">
    <location>
        <begin position="1"/>
        <end position="144"/>
    </location>
</feature>